<evidence type="ECO:0000313" key="2">
    <source>
        <dbReference type="Proteomes" id="UP001629367"/>
    </source>
</evidence>
<organism evidence="1 2">
    <name type="scientific">Paraburkholderia dilworthii</name>
    <dbReference type="NCBI Taxonomy" id="948106"/>
    <lineage>
        <taxon>Bacteria</taxon>
        <taxon>Pseudomonadati</taxon>
        <taxon>Pseudomonadota</taxon>
        <taxon>Betaproteobacteria</taxon>
        <taxon>Burkholderiales</taxon>
        <taxon>Burkholderiaceae</taxon>
        <taxon>Paraburkholderia</taxon>
    </lineage>
</organism>
<protein>
    <submittedName>
        <fullName evidence="1">Uncharacterized protein</fullName>
    </submittedName>
</protein>
<proteinExistence type="predicted"/>
<accession>A0ABW9DF71</accession>
<sequence>MLSILDEFDAGVYAIPDPDPLAGTLIDPLINTLQFRSRPLTARAPILPARFNASTSRNNRNRTAP</sequence>
<reference evidence="1 2" key="1">
    <citation type="journal article" date="2024" name="Chem. Sci.">
        <title>Discovery of megapolipeptins by genome mining of a Burkholderiales bacteria collection.</title>
        <authorList>
            <person name="Paulo B.S."/>
            <person name="Recchia M.J.J."/>
            <person name="Lee S."/>
            <person name="Fergusson C.H."/>
            <person name="Romanowski S.B."/>
            <person name="Hernandez A."/>
            <person name="Krull N."/>
            <person name="Liu D.Y."/>
            <person name="Cavanagh H."/>
            <person name="Bos A."/>
            <person name="Gray C.A."/>
            <person name="Murphy B.T."/>
            <person name="Linington R.G."/>
            <person name="Eustaquio A.S."/>
        </authorList>
    </citation>
    <scope>NUCLEOTIDE SEQUENCE [LARGE SCALE GENOMIC DNA]</scope>
    <source>
        <strain evidence="1 2">RL17-335-BIF-A</strain>
    </source>
</reference>
<gene>
    <name evidence="1" type="ORF">PQQ68_30720</name>
</gene>
<dbReference type="Proteomes" id="UP001629367">
    <property type="component" value="Unassembled WGS sequence"/>
</dbReference>
<dbReference type="RefSeq" id="WP_408218203.1">
    <property type="nucleotide sequence ID" value="NZ_JAQQBZ010000031.1"/>
</dbReference>
<dbReference type="EMBL" id="JAQQBZ010000031">
    <property type="protein sequence ID" value="MFM0597414.1"/>
    <property type="molecule type" value="Genomic_DNA"/>
</dbReference>
<name>A0ABW9DF71_9BURK</name>
<comment type="caution">
    <text evidence="1">The sequence shown here is derived from an EMBL/GenBank/DDBJ whole genome shotgun (WGS) entry which is preliminary data.</text>
</comment>
<evidence type="ECO:0000313" key="1">
    <source>
        <dbReference type="EMBL" id="MFM0597414.1"/>
    </source>
</evidence>
<keyword evidence="2" id="KW-1185">Reference proteome</keyword>